<feature type="transmembrane region" description="Helical" evidence="1">
    <location>
        <begin position="83"/>
        <end position="107"/>
    </location>
</feature>
<reference evidence="2 3" key="1">
    <citation type="submission" date="2018-11" db="EMBL/GenBank/DDBJ databases">
        <title>Pseudaminobacter arsenicus sp. nov., an arsenic-resistant bacterium isolated from arsenic-rich aquifers.</title>
        <authorList>
            <person name="Mu Y."/>
        </authorList>
    </citation>
    <scope>NUCLEOTIDE SEQUENCE [LARGE SCALE GENOMIC DNA]</scope>
    <source>
        <strain evidence="2 3">CB3</strain>
    </source>
</reference>
<gene>
    <name evidence="2" type="ORF">EET67_03565</name>
</gene>
<dbReference type="AlphaFoldDB" id="A0A432VAY5"/>
<protein>
    <submittedName>
        <fullName evidence="2">DUF805 domain-containing protein</fullName>
    </submittedName>
</protein>
<dbReference type="PANTHER" id="PTHR34980">
    <property type="entry name" value="INNER MEMBRANE PROTEIN-RELATED-RELATED"/>
    <property type="match status" value="1"/>
</dbReference>
<dbReference type="InterPro" id="IPR008523">
    <property type="entry name" value="DUF805"/>
</dbReference>
<feature type="transmembrane region" description="Helical" evidence="1">
    <location>
        <begin position="20"/>
        <end position="41"/>
    </location>
</feature>
<keyword evidence="1" id="KW-0472">Membrane</keyword>
<dbReference type="Proteomes" id="UP000281647">
    <property type="component" value="Unassembled WGS sequence"/>
</dbReference>
<dbReference type="PANTHER" id="PTHR34980:SF3">
    <property type="entry name" value="BLR8105 PROTEIN"/>
    <property type="match status" value="1"/>
</dbReference>
<evidence type="ECO:0000313" key="2">
    <source>
        <dbReference type="EMBL" id="RUM99331.1"/>
    </source>
</evidence>
<name>A0A432VAY5_9HYPH</name>
<keyword evidence="3" id="KW-1185">Reference proteome</keyword>
<evidence type="ECO:0000313" key="3">
    <source>
        <dbReference type="Proteomes" id="UP000281647"/>
    </source>
</evidence>
<feature type="transmembrane region" description="Helical" evidence="1">
    <location>
        <begin position="53"/>
        <end position="71"/>
    </location>
</feature>
<dbReference type="EMBL" id="RKST01000002">
    <property type="protein sequence ID" value="RUM99331.1"/>
    <property type="molecule type" value="Genomic_DNA"/>
</dbReference>
<organism evidence="2 3">
    <name type="scientific">Borborobacter arsenicus</name>
    <dbReference type="NCBI Taxonomy" id="1851146"/>
    <lineage>
        <taxon>Bacteria</taxon>
        <taxon>Pseudomonadati</taxon>
        <taxon>Pseudomonadota</taxon>
        <taxon>Alphaproteobacteria</taxon>
        <taxon>Hyphomicrobiales</taxon>
        <taxon>Phyllobacteriaceae</taxon>
        <taxon>Borborobacter</taxon>
    </lineage>
</organism>
<proteinExistence type="predicted"/>
<evidence type="ECO:0000256" key="1">
    <source>
        <dbReference type="SAM" id="Phobius"/>
    </source>
</evidence>
<keyword evidence="1" id="KW-0812">Transmembrane</keyword>
<dbReference type="GO" id="GO:0005886">
    <property type="term" value="C:plasma membrane"/>
    <property type="evidence" value="ECO:0007669"/>
    <property type="project" value="TreeGrafter"/>
</dbReference>
<keyword evidence="1" id="KW-1133">Transmembrane helix</keyword>
<comment type="caution">
    <text evidence="2">The sequence shown here is derived from an EMBL/GenBank/DDBJ whole genome shotgun (WGS) entry which is preliminary data.</text>
</comment>
<accession>A0A432VAY5</accession>
<dbReference type="Pfam" id="PF05656">
    <property type="entry name" value="DUF805"/>
    <property type="match status" value="1"/>
</dbReference>
<dbReference type="OrthoDB" id="9812349at2"/>
<sequence>MPNNQYLWLFFRFSGRLSRVAFLLTFLLMVVVVSFPLYQFMRVPAESLAGQTWSVLFGVIFVTFLWVHIATSVKRLHDMGKPGILAVSLFIPVVSIIVFLILCLFPGNPGPNQYGRYANSAQ</sequence>